<name>A0A814DWE6_9BILA</name>
<organism evidence="2 4">
    <name type="scientific">Adineta steineri</name>
    <dbReference type="NCBI Taxonomy" id="433720"/>
    <lineage>
        <taxon>Eukaryota</taxon>
        <taxon>Metazoa</taxon>
        <taxon>Spiralia</taxon>
        <taxon>Gnathifera</taxon>
        <taxon>Rotifera</taxon>
        <taxon>Eurotatoria</taxon>
        <taxon>Bdelloidea</taxon>
        <taxon>Adinetida</taxon>
        <taxon>Adinetidae</taxon>
        <taxon>Adineta</taxon>
    </lineage>
</organism>
<protein>
    <recommendedName>
        <fullName evidence="1">TLDc domain-containing protein</fullName>
    </recommendedName>
</protein>
<proteinExistence type="predicted"/>
<dbReference type="InterPro" id="IPR011333">
    <property type="entry name" value="SKP1/BTB/POZ_sf"/>
</dbReference>
<dbReference type="EMBL" id="CAJNOG010000111">
    <property type="protein sequence ID" value="CAF0959568.1"/>
    <property type="molecule type" value="Genomic_DNA"/>
</dbReference>
<dbReference type="InterPro" id="IPR003131">
    <property type="entry name" value="T1-type_BTB"/>
</dbReference>
<evidence type="ECO:0000259" key="1">
    <source>
        <dbReference type="PROSITE" id="PS51886"/>
    </source>
</evidence>
<comment type="caution">
    <text evidence="2">The sequence shown here is derived from an EMBL/GenBank/DDBJ whole genome shotgun (WGS) entry which is preliminary data.</text>
</comment>
<evidence type="ECO:0000313" key="2">
    <source>
        <dbReference type="EMBL" id="CAF0959568.1"/>
    </source>
</evidence>
<dbReference type="SUPFAM" id="SSF54695">
    <property type="entry name" value="POZ domain"/>
    <property type="match status" value="1"/>
</dbReference>
<evidence type="ECO:0000313" key="4">
    <source>
        <dbReference type="Proteomes" id="UP000663845"/>
    </source>
</evidence>
<feature type="domain" description="TLDc" evidence="1">
    <location>
        <begin position="121"/>
        <end position="291"/>
    </location>
</feature>
<dbReference type="SMART" id="SM00584">
    <property type="entry name" value="TLDc"/>
    <property type="match status" value="1"/>
</dbReference>
<dbReference type="GO" id="GO:0051260">
    <property type="term" value="P:protein homooligomerization"/>
    <property type="evidence" value="ECO:0007669"/>
    <property type="project" value="InterPro"/>
</dbReference>
<evidence type="ECO:0000313" key="3">
    <source>
        <dbReference type="EMBL" id="CAF4188225.1"/>
    </source>
</evidence>
<dbReference type="PANTHER" id="PTHR11145">
    <property type="entry name" value="BTB/POZ DOMAIN-CONTAINING ADAPTER FOR CUL3-MEDIATED RHOA DEGRADATION PROTEIN FAMILY MEMBER"/>
    <property type="match status" value="1"/>
</dbReference>
<dbReference type="Gene3D" id="3.30.710.10">
    <property type="entry name" value="Potassium Channel Kv1.1, Chain A"/>
    <property type="match status" value="1"/>
</dbReference>
<dbReference type="EMBL" id="CAJOAZ010008626">
    <property type="protein sequence ID" value="CAF4188225.1"/>
    <property type="molecule type" value="Genomic_DNA"/>
</dbReference>
<dbReference type="Proteomes" id="UP000663844">
    <property type="component" value="Unassembled WGS sequence"/>
</dbReference>
<dbReference type="PROSITE" id="PS51886">
    <property type="entry name" value="TLDC"/>
    <property type="match status" value="1"/>
</dbReference>
<gene>
    <name evidence="2" type="ORF">JYZ213_LOCUS13762</name>
    <name evidence="3" type="ORF">OXD698_LOCUS40133</name>
</gene>
<dbReference type="InterPro" id="IPR045068">
    <property type="entry name" value="BACURD1-3"/>
</dbReference>
<dbReference type="CDD" id="cd18316">
    <property type="entry name" value="BTB_POZ_KCTD-like"/>
    <property type="match status" value="1"/>
</dbReference>
<dbReference type="Pfam" id="PF02214">
    <property type="entry name" value="BTB_2"/>
    <property type="match status" value="1"/>
</dbReference>
<dbReference type="PANTHER" id="PTHR11145:SF8">
    <property type="entry name" value="RE57120P"/>
    <property type="match status" value="1"/>
</dbReference>
<dbReference type="Pfam" id="PF07534">
    <property type="entry name" value="TLD"/>
    <property type="match status" value="1"/>
</dbReference>
<accession>A0A814DWE6</accession>
<dbReference type="AlphaFoldDB" id="A0A814DWE6"/>
<reference evidence="2" key="1">
    <citation type="submission" date="2021-02" db="EMBL/GenBank/DDBJ databases">
        <authorList>
            <person name="Nowell W R."/>
        </authorList>
    </citation>
    <scope>NUCLEOTIDE SEQUENCE</scope>
</reference>
<dbReference type="Proteomes" id="UP000663845">
    <property type="component" value="Unassembled WGS sequence"/>
</dbReference>
<sequence length="291" mass="33746">MIILNVGGIRYITSVDTLTRENDTFFAALFSGRWELQIDPNDDSIFINRDGHLFTHLLEYLRTESIPNDIMTNEPLRQLLIREAEYFCMDNLIYILKEPERRRQQEEEERLRIENTFPNRTLLRPEHKVKLNEFYGNINQRWELIYQATRDGFSGDAFHSRCDNKGPTMTIIQSDNNYIFGGYTSVSWTSSEGWLNDGTAFLFTLTNPHNIPPTKYTIMSDLATRAIYNYSGYGPMFGGGPDICIYNNSNSNNFMCSIFPWSYDDSTGYDNNTFTGAENFTISEIEVYKLA</sequence>
<dbReference type="InterPro" id="IPR006571">
    <property type="entry name" value="TLDc_dom"/>
</dbReference>